<dbReference type="InterPro" id="IPR012340">
    <property type="entry name" value="NA-bd_OB-fold"/>
</dbReference>
<dbReference type="Gene3D" id="3.30.1490.70">
    <property type="match status" value="1"/>
</dbReference>
<dbReference type="SUPFAM" id="SSF50249">
    <property type="entry name" value="Nucleic acid-binding proteins"/>
    <property type="match status" value="1"/>
</dbReference>
<dbReference type="STRING" id="619304.SAMN05421760_10354"/>
<organism evidence="9 10">
    <name type="scientific">Neptunomonas antarctica</name>
    <dbReference type="NCBI Taxonomy" id="619304"/>
    <lineage>
        <taxon>Bacteria</taxon>
        <taxon>Pseudomonadati</taxon>
        <taxon>Pseudomonadota</taxon>
        <taxon>Gammaproteobacteria</taxon>
        <taxon>Oceanospirillales</taxon>
        <taxon>Oceanospirillaceae</taxon>
        <taxon>Neptunomonas</taxon>
    </lineage>
</organism>
<keyword evidence="5" id="KW-0234">DNA repair</keyword>
<dbReference type="OrthoDB" id="9782700at2"/>
<feature type="domain" description="DNA ligase OB-like" evidence="8">
    <location>
        <begin position="239"/>
        <end position="304"/>
    </location>
</feature>
<dbReference type="InterPro" id="IPR050326">
    <property type="entry name" value="NAD_dep_DNA_ligaseB"/>
</dbReference>
<dbReference type="Pfam" id="PF01068">
    <property type="entry name" value="DNA_ligase_A_M"/>
    <property type="match status" value="1"/>
</dbReference>
<dbReference type="PANTHER" id="PTHR47810">
    <property type="entry name" value="DNA LIGASE"/>
    <property type="match status" value="1"/>
</dbReference>
<dbReference type="GO" id="GO:0006260">
    <property type="term" value="P:DNA replication"/>
    <property type="evidence" value="ECO:0007669"/>
    <property type="project" value="UniProtKB-KW"/>
</dbReference>
<evidence type="ECO:0000256" key="3">
    <source>
        <dbReference type="ARBA" id="ARBA00022705"/>
    </source>
</evidence>
<dbReference type="RefSeq" id="WP_054341725.1">
    <property type="nucleotide sequence ID" value="NZ_FTOE01000003.1"/>
</dbReference>
<comment type="cofactor">
    <cofactor evidence="1">
        <name>a divalent metal cation</name>
        <dbReference type="ChEBI" id="CHEBI:60240"/>
    </cofactor>
</comment>
<dbReference type="CDD" id="cd07896">
    <property type="entry name" value="Adenylation_kDNA_ligase_like"/>
    <property type="match status" value="1"/>
</dbReference>
<evidence type="ECO:0000313" key="9">
    <source>
        <dbReference type="EMBL" id="SIS66321.1"/>
    </source>
</evidence>
<evidence type="ECO:0000256" key="5">
    <source>
        <dbReference type="ARBA" id="ARBA00023204"/>
    </source>
</evidence>
<sequence length="307" mass="34936">MYLSFKKSVIKKYCSENTTQKLLLSLPLLALGTFTACSAWATVSEISNIPPLQLAESLDPDELHIDLKGYWYAEKLDGVRGYWDGQQLLTRQGNPIHAPAWFTQALPTIAMEGELWIERQQFDRVSGIARSLQADEESWRAVKFYLFDLPHYPGTYEQRRAVLEKWVASMAQTHIQAVDILPFSSSRALEQQLTDWTAKGAEGVMLYRGAGLYQAKRTHDLLKLKGYEDAEAQVVEWLPGKGKYKGMLGALLVEDKEGMRFRIGSGFSDAERQAPPDIGSTITYRFNGKTRYGKPRFARFERIRLIE</sequence>
<gene>
    <name evidence="9" type="ORF">SAMN05421760_10354</name>
</gene>
<accession>A0A1N7KXP4</accession>
<evidence type="ECO:0000256" key="1">
    <source>
        <dbReference type="ARBA" id="ARBA00001968"/>
    </source>
</evidence>
<dbReference type="SUPFAM" id="SSF56091">
    <property type="entry name" value="DNA ligase/mRNA capping enzyme, catalytic domain"/>
    <property type="match status" value="1"/>
</dbReference>
<keyword evidence="3" id="KW-0235">DNA replication</keyword>
<dbReference type="CDD" id="cd08041">
    <property type="entry name" value="OBF_kDNA_ligase_like"/>
    <property type="match status" value="1"/>
</dbReference>
<evidence type="ECO:0000259" key="8">
    <source>
        <dbReference type="Pfam" id="PF14743"/>
    </source>
</evidence>
<dbReference type="InterPro" id="IPR012310">
    <property type="entry name" value="DNA_ligase_ATP-dep_cent"/>
</dbReference>
<name>A0A1N7KXP4_9GAMM</name>
<reference evidence="10" key="1">
    <citation type="submission" date="2017-01" db="EMBL/GenBank/DDBJ databases">
        <authorList>
            <person name="Varghese N."/>
            <person name="Submissions S."/>
        </authorList>
    </citation>
    <scope>NUCLEOTIDE SEQUENCE [LARGE SCALE GENOMIC DNA]</scope>
    <source>
        <strain evidence="10">DSM 22306</strain>
    </source>
</reference>
<dbReference type="GO" id="GO:0005524">
    <property type="term" value="F:ATP binding"/>
    <property type="evidence" value="ECO:0007669"/>
    <property type="project" value="InterPro"/>
</dbReference>
<dbReference type="AlphaFoldDB" id="A0A1N7KXP4"/>
<dbReference type="Pfam" id="PF14743">
    <property type="entry name" value="DNA_ligase_OB_2"/>
    <property type="match status" value="1"/>
</dbReference>
<evidence type="ECO:0000313" key="10">
    <source>
        <dbReference type="Proteomes" id="UP000185999"/>
    </source>
</evidence>
<keyword evidence="10" id="KW-1185">Reference proteome</keyword>
<evidence type="ECO:0000256" key="2">
    <source>
        <dbReference type="ARBA" id="ARBA00022598"/>
    </source>
</evidence>
<evidence type="ECO:0000259" key="7">
    <source>
        <dbReference type="Pfam" id="PF01068"/>
    </source>
</evidence>
<dbReference type="EMBL" id="FTOE01000003">
    <property type="protein sequence ID" value="SIS66321.1"/>
    <property type="molecule type" value="Genomic_DNA"/>
</dbReference>
<dbReference type="GO" id="GO:0003910">
    <property type="term" value="F:DNA ligase (ATP) activity"/>
    <property type="evidence" value="ECO:0007669"/>
    <property type="project" value="UniProtKB-EC"/>
</dbReference>
<dbReference type="InterPro" id="IPR029319">
    <property type="entry name" value="DNA_ligase_OB"/>
</dbReference>
<evidence type="ECO:0000256" key="4">
    <source>
        <dbReference type="ARBA" id="ARBA00022763"/>
    </source>
</evidence>
<feature type="domain" description="ATP-dependent DNA ligase family profile" evidence="7">
    <location>
        <begin position="72"/>
        <end position="225"/>
    </location>
</feature>
<proteinExistence type="predicted"/>
<comment type="catalytic activity">
    <reaction evidence="6">
        <text>ATP + (deoxyribonucleotide)n-3'-hydroxyl + 5'-phospho-(deoxyribonucleotide)m = (deoxyribonucleotide)n+m + AMP + diphosphate.</text>
        <dbReference type="EC" id="6.5.1.1"/>
    </reaction>
</comment>
<keyword evidence="2 9" id="KW-0436">Ligase</keyword>
<dbReference type="GO" id="GO:0006310">
    <property type="term" value="P:DNA recombination"/>
    <property type="evidence" value="ECO:0007669"/>
    <property type="project" value="InterPro"/>
</dbReference>
<dbReference type="Gene3D" id="3.30.470.30">
    <property type="entry name" value="DNA ligase/mRNA capping enzyme"/>
    <property type="match status" value="1"/>
</dbReference>
<dbReference type="Gene3D" id="2.40.50.140">
    <property type="entry name" value="Nucleic acid-binding proteins"/>
    <property type="match status" value="1"/>
</dbReference>
<dbReference type="Proteomes" id="UP000185999">
    <property type="component" value="Unassembled WGS sequence"/>
</dbReference>
<keyword evidence="4" id="KW-0227">DNA damage</keyword>
<evidence type="ECO:0000256" key="6">
    <source>
        <dbReference type="ARBA" id="ARBA00034003"/>
    </source>
</evidence>
<dbReference type="PANTHER" id="PTHR47810:SF1">
    <property type="entry name" value="DNA LIGASE B"/>
    <property type="match status" value="1"/>
</dbReference>
<protein>
    <submittedName>
        <fullName evidence="9">DNA ligase-1</fullName>
    </submittedName>
</protein>
<dbReference type="NCBIfam" id="NF006592">
    <property type="entry name" value="PRK09125.1"/>
    <property type="match status" value="1"/>
</dbReference>
<dbReference type="GO" id="GO:0006281">
    <property type="term" value="P:DNA repair"/>
    <property type="evidence" value="ECO:0007669"/>
    <property type="project" value="UniProtKB-KW"/>
</dbReference>